<dbReference type="STRING" id="590998.Celf_0120"/>
<feature type="region of interest" description="Disordered" evidence="1">
    <location>
        <begin position="118"/>
        <end position="144"/>
    </location>
</feature>
<gene>
    <name evidence="3" type="ordered locus">Celf_0120</name>
</gene>
<keyword evidence="2" id="KW-0812">Transmembrane</keyword>
<feature type="transmembrane region" description="Helical" evidence="2">
    <location>
        <begin position="39"/>
        <end position="56"/>
    </location>
</feature>
<accession>F4H4R9</accession>
<organism evidence="3 4">
    <name type="scientific">Cellulomonas fimi (strain ATCC 484 / DSM 20113 / JCM 1341 / CCUG 24087 / LMG 16345 / NBRC 15513 / NCIMB 8980 / NCTC 7547 / NRS-133)</name>
    <dbReference type="NCBI Taxonomy" id="590998"/>
    <lineage>
        <taxon>Bacteria</taxon>
        <taxon>Bacillati</taxon>
        <taxon>Actinomycetota</taxon>
        <taxon>Actinomycetes</taxon>
        <taxon>Micrococcales</taxon>
        <taxon>Cellulomonadaceae</taxon>
        <taxon>Cellulomonas</taxon>
    </lineage>
</organism>
<sequence length="144" mass="15916">MQSDDLPDDARRPLAAHTWERTPVYARALTADRVRHRRLLRTAWLVTAGVLWHQGVLVADLVRRATSDDPFLHRSAAFALLVLALTSAGLGLVVVWVWRREAAARPVVTGLDATPGEAAGVPELDAPPRDHLGLHGHVEPPRRW</sequence>
<evidence type="ECO:0000313" key="4">
    <source>
        <dbReference type="Proteomes" id="UP000008460"/>
    </source>
</evidence>
<keyword evidence="2" id="KW-0472">Membrane</keyword>
<dbReference type="RefSeq" id="WP_013769300.1">
    <property type="nucleotide sequence ID" value="NC_015514.1"/>
</dbReference>
<protein>
    <submittedName>
        <fullName evidence="3">Uncharacterized protein</fullName>
    </submittedName>
</protein>
<dbReference type="HOGENOM" id="CLU_1793001_0_0_11"/>
<evidence type="ECO:0000256" key="1">
    <source>
        <dbReference type="SAM" id="MobiDB-lite"/>
    </source>
</evidence>
<name>F4H4R9_CELFA</name>
<feature type="transmembrane region" description="Helical" evidence="2">
    <location>
        <begin position="76"/>
        <end position="98"/>
    </location>
</feature>
<dbReference type="Proteomes" id="UP000008460">
    <property type="component" value="Chromosome"/>
</dbReference>
<keyword evidence="4" id="KW-1185">Reference proteome</keyword>
<reference evidence="3 4" key="1">
    <citation type="submission" date="2011-04" db="EMBL/GenBank/DDBJ databases">
        <title>Complete sequence of Cellulomonas fimi ATCC 484.</title>
        <authorList>
            <consortium name="US DOE Joint Genome Institute"/>
            <person name="Lucas S."/>
            <person name="Han J."/>
            <person name="Lapidus A."/>
            <person name="Cheng J.-F."/>
            <person name="Goodwin L."/>
            <person name="Pitluck S."/>
            <person name="Peters L."/>
            <person name="Chertkov O."/>
            <person name="Detter J.C."/>
            <person name="Han C."/>
            <person name="Tapia R."/>
            <person name="Land M."/>
            <person name="Hauser L."/>
            <person name="Kyrpides N."/>
            <person name="Ivanova N."/>
            <person name="Ovchinnikova G."/>
            <person name="Pagani I."/>
            <person name="Mead D."/>
            <person name="Brumm P."/>
            <person name="Woyke T."/>
        </authorList>
    </citation>
    <scope>NUCLEOTIDE SEQUENCE [LARGE SCALE GENOMIC DNA]</scope>
    <source>
        <strain evidence="4">ATCC 484 / DSM 20113 / JCM 1341 / NBRC 15513 / NCIMB 8980 / NCTC 7547</strain>
    </source>
</reference>
<dbReference type="EMBL" id="CP002666">
    <property type="protein sequence ID" value="AEE44270.1"/>
    <property type="molecule type" value="Genomic_DNA"/>
</dbReference>
<feature type="compositionally biased region" description="Basic and acidic residues" evidence="1">
    <location>
        <begin position="126"/>
        <end position="144"/>
    </location>
</feature>
<dbReference type="KEGG" id="cfi:Celf_0120"/>
<proteinExistence type="predicted"/>
<dbReference type="AlphaFoldDB" id="F4H4R9"/>
<keyword evidence="2" id="KW-1133">Transmembrane helix</keyword>
<evidence type="ECO:0000313" key="3">
    <source>
        <dbReference type="EMBL" id="AEE44270.1"/>
    </source>
</evidence>
<evidence type="ECO:0000256" key="2">
    <source>
        <dbReference type="SAM" id="Phobius"/>
    </source>
</evidence>